<keyword evidence="3" id="KW-0378">Hydrolase</keyword>
<sequence length="281" mass="30768">MGLWAALIDRVAGMLAYFPPKPPTYTITSSEGGKYTLSGGFTRDLSRCKVMKLDTERRRGGGGGEKIVAIYVPYDTGNGVGAKKTLLHSHGNAVDLGIMQSVYVHLSETLGVNVLGYDYSGYGRSTGSPSIRNTFADIRACWSYLVDDRKVNPKDIILYGQSVGSGPTCELASKVEELGGVILHSPLASGMRVLKPTIEKWPVWLDIYPNLEFVQKIKAPTLIMHGTADEVIHISNATLLHSLCGNSVSPLWVEGYDHQNLDFSPQYVERLGHFMQEISMS</sequence>
<name>A0A5B8MP69_9CHLO</name>
<evidence type="ECO:0000313" key="3">
    <source>
        <dbReference type="EMBL" id="QDZ21385.1"/>
    </source>
</evidence>
<dbReference type="Pfam" id="PF12146">
    <property type="entry name" value="Hydrolase_4"/>
    <property type="match status" value="1"/>
</dbReference>
<keyword evidence="4" id="KW-1185">Reference proteome</keyword>
<dbReference type="Gene3D" id="3.40.50.1820">
    <property type="entry name" value="alpha/beta hydrolase"/>
    <property type="match status" value="1"/>
</dbReference>
<reference evidence="3 4" key="1">
    <citation type="submission" date="2018-07" db="EMBL/GenBank/DDBJ databases">
        <title>The complete nuclear genome of the prasinophyte Chloropicon primus (CCMP1205).</title>
        <authorList>
            <person name="Pombert J.-F."/>
            <person name="Otis C."/>
            <person name="Turmel M."/>
            <person name="Lemieux C."/>
        </authorList>
    </citation>
    <scope>NUCLEOTIDE SEQUENCE [LARGE SCALE GENOMIC DNA]</scope>
    <source>
        <strain evidence="3 4">CCMP1205</strain>
    </source>
</reference>
<organism evidence="3 4">
    <name type="scientific">Chloropicon primus</name>
    <dbReference type="NCBI Taxonomy" id="1764295"/>
    <lineage>
        <taxon>Eukaryota</taxon>
        <taxon>Viridiplantae</taxon>
        <taxon>Chlorophyta</taxon>
        <taxon>Chloropicophyceae</taxon>
        <taxon>Chloropicales</taxon>
        <taxon>Chloropicaceae</taxon>
        <taxon>Chloropicon</taxon>
    </lineage>
</organism>
<accession>A0A5B8MP69</accession>
<dbReference type="Proteomes" id="UP000316726">
    <property type="component" value="Chromosome 5"/>
</dbReference>
<proteinExistence type="predicted"/>
<feature type="domain" description="Serine aminopeptidase S33" evidence="1">
    <location>
        <begin position="83"/>
        <end position="191"/>
    </location>
</feature>
<gene>
    <name evidence="3" type="ORF">A3770_05p39030</name>
    <name evidence="2" type="ORF">CPRI1469_LOCUS2891</name>
</gene>
<protein>
    <submittedName>
        <fullName evidence="3">Alpha/beta-hydrolase</fullName>
    </submittedName>
</protein>
<evidence type="ECO:0000313" key="2">
    <source>
        <dbReference type="EMBL" id="CAD9714039.1"/>
    </source>
</evidence>
<dbReference type="InterPro" id="IPR029058">
    <property type="entry name" value="AB_hydrolase_fold"/>
</dbReference>
<dbReference type="GO" id="GO:0016787">
    <property type="term" value="F:hydrolase activity"/>
    <property type="evidence" value="ECO:0007669"/>
    <property type="project" value="UniProtKB-KW"/>
</dbReference>
<evidence type="ECO:0000313" key="4">
    <source>
        <dbReference type="Proteomes" id="UP000316726"/>
    </source>
</evidence>
<dbReference type="PANTHER" id="PTHR12277:SF81">
    <property type="entry name" value="PROTEIN ABHD13"/>
    <property type="match status" value="1"/>
</dbReference>
<dbReference type="InterPro" id="IPR022742">
    <property type="entry name" value="Hydrolase_4"/>
</dbReference>
<dbReference type="AlphaFoldDB" id="A0A5B8MP69"/>
<dbReference type="PANTHER" id="PTHR12277">
    <property type="entry name" value="ALPHA/BETA HYDROLASE DOMAIN-CONTAINING PROTEIN"/>
    <property type="match status" value="1"/>
</dbReference>
<dbReference type="SUPFAM" id="SSF53474">
    <property type="entry name" value="alpha/beta-Hydrolases"/>
    <property type="match status" value="1"/>
</dbReference>
<dbReference type="STRING" id="1764295.A0A5B8MP69"/>
<evidence type="ECO:0000259" key="1">
    <source>
        <dbReference type="Pfam" id="PF12146"/>
    </source>
</evidence>
<dbReference type="EMBL" id="CP031038">
    <property type="protein sequence ID" value="QDZ21385.1"/>
    <property type="molecule type" value="Genomic_DNA"/>
</dbReference>
<dbReference type="EMBL" id="HBHL01004513">
    <property type="protein sequence ID" value="CAD9714039.1"/>
    <property type="molecule type" value="Transcribed_RNA"/>
</dbReference>
<reference evidence="2" key="2">
    <citation type="submission" date="2021-01" db="EMBL/GenBank/DDBJ databases">
        <authorList>
            <person name="Corre E."/>
            <person name="Pelletier E."/>
            <person name="Niang G."/>
            <person name="Scheremetjew M."/>
            <person name="Finn R."/>
            <person name="Kale V."/>
            <person name="Holt S."/>
            <person name="Cochrane G."/>
            <person name="Meng A."/>
            <person name="Brown T."/>
            <person name="Cohen L."/>
        </authorList>
    </citation>
    <scope>NUCLEOTIDE SEQUENCE</scope>
    <source>
        <strain evidence="2">CCMP1205</strain>
    </source>
</reference>
<dbReference type="OrthoDB" id="446723at2759"/>